<feature type="coiled-coil region" evidence="1">
    <location>
        <begin position="122"/>
        <end position="163"/>
    </location>
</feature>
<dbReference type="InterPro" id="IPR025164">
    <property type="entry name" value="Toastrack_DUF4097"/>
</dbReference>
<gene>
    <name evidence="5" type="ORF">FD02_GL001550</name>
</gene>
<reference evidence="5 6" key="1">
    <citation type="journal article" date="2015" name="Genome Announc.">
        <title>Expanding the biotechnology potential of lactobacilli through comparative genomics of 213 strains and associated genera.</title>
        <authorList>
            <person name="Sun Z."/>
            <person name="Harris H.M."/>
            <person name="McCann A."/>
            <person name="Guo C."/>
            <person name="Argimon S."/>
            <person name="Zhang W."/>
            <person name="Yang X."/>
            <person name="Jeffery I.B."/>
            <person name="Cooney J.C."/>
            <person name="Kagawa T.F."/>
            <person name="Liu W."/>
            <person name="Song Y."/>
            <person name="Salvetti E."/>
            <person name="Wrobel A."/>
            <person name="Rasinkangas P."/>
            <person name="Parkhill J."/>
            <person name="Rea M.C."/>
            <person name="O'Sullivan O."/>
            <person name="Ritari J."/>
            <person name="Douillard F.P."/>
            <person name="Paul Ross R."/>
            <person name="Yang R."/>
            <person name="Briner A.E."/>
            <person name="Felis G.E."/>
            <person name="de Vos W.M."/>
            <person name="Barrangou R."/>
            <person name="Klaenhammer T.R."/>
            <person name="Caufield P.W."/>
            <person name="Cui Y."/>
            <person name="Zhang H."/>
            <person name="O'Toole P.W."/>
        </authorList>
    </citation>
    <scope>NUCLEOTIDE SEQUENCE [LARGE SCALE GENOMIC DNA]</scope>
    <source>
        <strain evidence="5 6">JCM 17158</strain>
    </source>
</reference>
<comment type="caution">
    <text evidence="5">The sequence shown here is derived from an EMBL/GenBank/DDBJ whole genome shotgun (WGS) entry which is preliminary data.</text>
</comment>
<organism evidence="5 6">
    <name type="scientific">Lacticaseibacillus nasuensis JCM 17158</name>
    <dbReference type="NCBI Taxonomy" id="1291734"/>
    <lineage>
        <taxon>Bacteria</taxon>
        <taxon>Bacillati</taxon>
        <taxon>Bacillota</taxon>
        <taxon>Bacilli</taxon>
        <taxon>Lactobacillales</taxon>
        <taxon>Lactobacillaceae</taxon>
        <taxon>Lacticaseibacillus</taxon>
    </lineage>
</organism>
<keyword evidence="6" id="KW-1185">Reference proteome</keyword>
<evidence type="ECO:0000256" key="1">
    <source>
        <dbReference type="SAM" id="Coils"/>
    </source>
</evidence>
<evidence type="ECO:0000313" key="5">
    <source>
        <dbReference type="EMBL" id="KRK72577.1"/>
    </source>
</evidence>
<feature type="domain" description="DUF4097" evidence="3">
    <location>
        <begin position="298"/>
        <end position="482"/>
    </location>
</feature>
<evidence type="ECO:0000256" key="2">
    <source>
        <dbReference type="SAM" id="MobiDB-lite"/>
    </source>
</evidence>
<dbReference type="OrthoDB" id="2240743at2"/>
<dbReference type="NCBIfam" id="NF038025">
    <property type="entry name" value="dapto_LiaX"/>
    <property type="match status" value="1"/>
</dbReference>
<dbReference type="InterPro" id="IPR053959">
    <property type="entry name" value="YvlB/LiaX_N"/>
</dbReference>
<accession>A0A0R1JW37</accession>
<dbReference type="EMBL" id="AZDJ01000022">
    <property type="protein sequence ID" value="KRK72577.1"/>
    <property type="molecule type" value="Genomic_DNA"/>
</dbReference>
<feature type="domain" description="YvlB/LiaX N-terminal" evidence="4">
    <location>
        <begin position="2"/>
        <end position="30"/>
    </location>
</feature>
<evidence type="ECO:0000259" key="3">
    <source>
        <dbReference type="Pfam" id="PF13349"/>
    </source>
</evidence>
<dbReference type="InterPro" id="IPR058219">
    <property type="entry name" value="LiaX"/>
</dbReference>
<evidence type="ECO:0000313" key="6">
    <source>
        <dbReference type="Proteomes" id="UP000051804"/>
    </source>
</evidence>
<dbReference type="Pfam" id="PF22746">
    <property type="entry name" value="SHOCT-like_DUF2089-C"/>
    <property type="match status" value="1"/>
</dbReference>
<name>A0A0R1JW37_9LACO</name>
<feature type="region of interest" description="Disordered" evidence="2">
    <location>
        <begin position="31"/>
        <end position="59"/>
    </location>
</feature>
<evidence type="ECO:0000259" key="4">
    <source>
        <dbReference type="Pfam" id="PF22746"/>
    </source>
</evidence>
<dbReference type="RefSeq" id="WP_054722141.1">
    <property type="nucleotide sequence ID" value="NZ_AZDJ01000022.1"/>
</dbReference>
<dbReference type="STRING" id="1291734.FD02_GL001550"/>
<feature type="compositionally biased region" description="Basic and acidic residues" evidence="2">
    <location>
        <begin position="452"/>
        <end position="461"/>
    </location>
</feature>
<dbReference type="Gene3D" id="1.10.287.1490">
    <property type="match status" value="1"/>
</dbReference>
<keyword evidence="1" id="KW-0175">Coiled coil</keyword>
<feature type="region of interest" description="Disordered" evidence="2">
    <location>
        <begin position="449"/>
        <end position="468"/>
    </location>
</feature>
<dbReference type="AlphaFoldDB" id="A0A0R1JW37"/>
<dbReference type="Proteomes" id="UP000051804">
    <property type="component" value="Unassembled WGS sequence"/>
</dbReference>
<proteinExistence type="predicted"/>
<dbReference type="Pfam" id="PF13349">
    <property type="entry name" value="DUF4097"/>
    <property type="match status" value="1"/>
</dbReference>
<sequence length="488" mass="52588">MNERERILDLVKQGVLTSEEALVLLENLAKANTDGSSKPAAPAVSPTDADSDDDAEQQPDHDADAALTELNTRIATASGSLDAVNAQLSQIAHQIAANDEQIIVLDTMEDLDTLSAEKYEERGQLKRENQTLAARQEELTAQQGKLKDELADLQRQRRRLTKSGFSSVFGEDWQNSAKGTLNDLGKTVGDAASQVGSIVKQTVDTVMDNIDWKDVTVRVPGVATEKFSHTFEFDGAATIIDVKVANGDVTFASWDQPGFKVDANIKLFGKMPEATPLTAFEARSHIEVNDAHFVFQVPNRRVQADLTIYLPKREYDHLSARLLNGSVTFTDVSGKDFYVKSTNGELTVTGLTATMLETEGVNGSIKVTGGNIHDLLLHTVNGDIKVNATPQTLDLQTVNGTIRTTLLSDFQTLTASSVNGNVKVALPASVAVSGEAKTRFGSVKSRMTGVTSEKDHKHLSLDRPGTGSGVINVATTSGTIQLKDVDPE</sequence>
<dbReference type="PATRIC" id="fig|1291734.4.peg.1593"/>
<protein>
    <submittedName>
        <fullName evidence="5">Uncharacterized protein</fullName>
    </submittedName>
</protein>